<feature type="domain" description="M23ase beta-sheet core" evidence="4">
    <location>
        <begin position="304"/>
        <end position="401"/>
    </location>
</feature>
<keyword evidence="7" id="KW-1185">Reference proteome</keyword>
<organism evidence="6 7">
    <name type="scientific">Tepidibacillus fermentans</name>
    <dbReference type="NCBI Taxonomy" id="1281767"/>
    <lineage>
        <taxon>Bacteria</taxon>
        <taxon>Bacillati</taxon>
        <taxon>Bacillota</taxon>
        <taxon>Bacilli</taxon>
        <taxon>Bacillales</taxon>
        <taxon>Bacillaceae</taxon>
        <taxon>Tepidibacillus</taxon>
    </lineage>
</organism>
<dbReference type="Gene3D" id="2.70.70.10">
    <property type="entry name" value="Glucose Permease (Domain IIA)"/>
    <property type="match status" value="1"/>
</dbReference>
<dbReference type="OrthoDB" id="9805070at2"/>
<keyword evidence="2" id="KW-0175">Coiled coil</keyword>
<keyword evidence="1 3" id="KW-0732">Signal</keyword>
<dbReference type="CDD" id="cd12797">
    <property type="entry name" value="M23_peptidase"/>
    <property type="match status" value="1"/>
</dbReference>
<dbReference type="InterPro" id="IPR011055">
    <property type="entry name" value="Dup_hybrid_motif"/>
</dbReference>
<feature type="coiled-coil region" evidence="2">
    <location>
        <begin position="32"/>
        <end position="126"/>
    </location>
</feature>
<dbReference type="SUPFAM" id="SSF51261">
    <property type="entry name" value="Duplicated hybrid motif"/>
    <property type="match status" value="1"/>
</dbReference>
<keyword evidence="6" id="KW-0378">Hydrolase</keyword>
<dbReference type="Pfam" id="PF01551">
    <property type="entry name" value="Peptidase_M23"/>
    <property type="match status" value="1"/>
</dbReference>
<evidence type="ECO:0000313" key="6">
    <source>
        <dbReference type="EMBL" id="TCS83277.1"/>
    </source>
</evidence>
<evidence type="ECO:0000256" key="3">
    <source>
        <dbReference type="SAM" id="SignalP"/>
    </source>
</evidence>
<feature type="domain" description="Peptidoglycan hydrolase PcsB coiled-coil" evidence="5">
    <location>
        <begin position="110"/>
        <end position="182"/>
    </location>
</feature>
<evidence type="ECO:0000313" key="7">
    <source>
        <dbReference type="Proteomes" id="UP000295788"/>
    </source>
</evidence>
<dbReference type="Proteomes" id="UP000295788">
    <property type="component" value="Unassembled WGS sequence"/>
</dbReference>
<protein>
    <submittedName>
        <fullName evidence="6">Murein DD-endopeptidase MepM/ murein hydrolase activator NlpD</fullName>
    </submittedName>
</protein>
<dbReference type="GO" id="GO:0004222">
    <property type="term" value="F:metalloendopeptidase activity"/>
    <property type="evidence" value="ECO:0007669"/>
    <property type="project" value="TreeGrafter"/>
</dbReference>
<dbReference type="InterPro" id="IPR016047">
    <property type="entry name" value="M23ase_b-sheet_dom"/>
</dbReference>
<accession>A0A4R3KIX6</accession>
<dbReference type="InterPro" id="IPR057309">
    <property type="entry name" value="PcsB_CC"/>
</dbReference>
<dbReference type="Gene3D" id="6.10.250.3150">
    <property type="match status" value="1"/>
</dbReference>
<dbReference type="PANTHER" id="PTHR21666:SF286">
    <property type="entry name" value="LIPOPROTEIN NLPD"/>
    <property type="match status" value="1"/>
</dbReference>
<feature type="signal peptide" evidence="3">
    <location>
        <begin position="1"/>
        <end position="29"/>
    </location>
</feature>
<gene>
    <name evidence="6" type="ORF">EDD72_10515</name>
</gene>
<dbReference type="EMBL" id="SMAB01000005">
    <property type="protein sequence ID" value="TCS83277.1"/>
    <property type="molecule type" value="Genomic_DNA"/>
</dbReference>
<name>A0A4R3KIX6_9BACI</name>
<evidence type="ECO:0000259" key="4">
    <source>
        <dbReference type="Pfam" id="PF01551"/>
    </source>
</evidence>
<proteinExistence type="predicted"/>
<feature type="chain" id="PRO_5020299599" evidence="3">
    <location>
        <begin position="30"/>
        <end position="406"/>
    </location>
</feature>
<reference evidence="6 7" key="1">
    <citation type="submission" date="2019-03" db="EMBL/GenBank/DDBJ databases">
        <title>Genomic Encyclopedia of Type Strains, Phase IV (KMG-IV): sequencing the most valuable type-strain genomes for metagenomic binning, comparative biology and taxonomic classification.</title>
        <authorList>
            <person name="Goeker M."/>
        </authorList>
    </citation>
    <scope>NUCLEOTIDE SEQUENCE [LARGE SCALE GENOMIC DNA]</scope>
    <source>
        <strain evidence="6 7">DSM 23802</strain>
    </source>
</reference>
<evidence type="ECO:0000259" key="5">
    <source>
        <dbReference type="Pfam" id="PF24568"/>
    </source>
</evidence>
<evidence type="ECO:0000256" key="1">
    <source>
        <dbReference type="ARBA" id="ARBA00022729"/>
    </source>
</evidence>
<dbReference type="PANTHER" id="PTHR21666">
    <property type="entry name" value="PEPTIDASE-RELATED"/>
    <property type="match status" value="1"/>
</dbReference>
<dbReference type="InterPro" id="IPR050570">
    <property type="entry name" value="Cell_wall_metabolism_enzyme"/>
</dbReference>
<evidence type="ECO:0000256" key="2">
    <source>
        <dbReference type="SAM" id="Coils"/>
    </source>
</evidence>
<feature type="coiled-coil region" evidence="2">
    <location>
        <begin position="179"/>
        <end position="266"/>
    </location>
</feature>
<comment type="caution">
    <text evidence="6">The sequence shown here is derived from an EMBL/GenBank/DDBJ whole genome shotgun (WGS) entry which is preliminary data.</text>
</comment>
<dbReference type="AlphaFoldDB" id="A0A4R3KIX6"/>
<dbReference type="Pfam" id="PF24568">
    <property type="entry name" value="CC_PcsB"/>
    <property type="match status" value="1"/>
</dbReference>
<sequence>MMRKRWIPLLLTLTMLMSFMIPFTTPVKADTISELKKKIEAIRKEKQQSEQQKKDLSNQINQIKDNKKVTEQEVLSIAKKIDQQEQKLGNLEIQIEEVQANAKKAAVELEQAEQRLKERDQLLKDRVRLMYKHGDVDYLEVLLSADSFSDFVQRFDAIQQIIESDKKILEENKKDRDIVAQKKKEIDQSLTNLKKLYAELEQTKSELLAEQKKQKVRMASLDSAQQQLVTKLRQEQEDFNEATEEEARLLDQLAAAQAEALKKQNKLPVAYNGGKFAWPVPGYSRISPNGNFGWRIHPIYKTRKFHAGLDIPAPQGTTIIAPDDGVVIVASTMNGYGNVVMIDHGSGIQTLYGHIRNGGINVSVGQAVKKGQKIAEVGSTGRSTGPHLHFEVRKNGSAISPWTYLR</sequence>